<accession>A0A0A8ZG86</accession>
<dbReference type="AlphaFoldDB" id="A0A0A8ZG86"/>
<sequence length="19" mass="2253">MCMAIYHIIHIQTFMKSKG</sequence>
<name>A0A0A8ZG86_ARUDO</name>
<organism evidence="1">
    <name type="scientific">Arundo donax</name>
    <name type="common">Giant reed</name>
    <name type="synonym">Donax arundinaceus</name>
    <dbReference type="NCBI Taxonomy" id="35708"/>
    <lineage>
        <taxon>Eukaryota</taxon>
        <taxon>Viridiplantae</taxon>
        <taxon>Streptophyta</taxon>
        <taxon>Embryophyta</taxon>
        <taxon>Tracheophyta</taxon>
        <taxon>Spermatophyta</taxon>
        <taxon>Magnoliopsida</taxon>
        <taxon>Liliopsida</taxon>
        <taxon>Poales</taxon>
        <taxon>Poaceae</taxon>
        <taxon>PACMAD clade</taxon>
        <taxon>Arundinoideae</taxon>
        <taxon>Arundineae</taxon>
        <taxon>Arundo</taxon>
    </lineage>
</organism>
<reference evidence="1" key="2">
    <citation type="journal article" date="2015" name="Data Brief">
        <title>Shoot transcriptome of the giant reed, Arundo donax.</title>
        <authorList>
            <person name="Barrero R.A."/>
            <person name="Guerrero F.D."/>
            <person name="Moolhuijzen P."/>
            <person name="Goolsby J.A."/>
            <person name="Tidwell J."/>
            <person name="Bellgard S.E."/>
            <person name="Bellgard M.I."/>
        </authorList>
    </citation>
    <scope>NUCLEOTIDE SEQUENCE</scope>
    <source>
        <tissue evidence="1">Shoot tissue taken approximately 20 cm above the soil surface</tissue>
    </source>
</reference>
<proteinExistence type="predicted"/>
<reference evidence="1" key="1">
    <citation type="submission" date="2014-09" db="EMBL/GenBank/DDBJ databases">
        <authorList>
            <person name="Magalhaes I.L.F."/>
            <person name="Oliveira U."/>
            <person name="Santos F.R."/>
            <person name="Vidigal T.H.D.A."/>
            <person name="Brescovit A.D."/>
            <person name="Santos A.J."/>
        </authorList>
    </citation>
    <scope>NUCLEOTIDE SEQUENCE</scope>
    <source>
        <tissue evidence="1">Shoot tissue taken approximately 20 cm above the soil surface</tissue>
    </source>
</reference>
<protein>
    <submittedName>
        <fullName evidence="1">Uncharacterized protein</fullName>
    </submittedName>
</protein>
<evidence type="ECO:0000313" key="1">
    <source>
        <dbReference type="EMBL" id="JAD37826.1"/>
    </source>
</evidence>
<dbReference type="EMBL" id="GBRH01260069">
    <property type="protein sequence ID" value="JAD37826.1"/>
    <property type="molecule type" value="Transcribed_RNA"/>
</dbReference>